<feature type="domain" description="Cytochrome c" evidence="6">
    <location>
        <begin position="44"/>
        <end position="185"/>
    </location>
</feature>
<keyword evidence="5" id="KW-0472">Membrane</keyword>
<dbReference type="GO" id="GO:0046872">
    <property type="term" value="F:metal ion binding"/>
    <property type="evidence" value="ECO:0007669"/>
    <property type="project" value="UniProtKB-KW"/>
</dbReference>
<protein>
    <submittedName>
        <fullName evidence="7">Cytochrome C oxidase, mono-heme subunit/FixO</fullName>
    </submittedName>
</protein>
<organism evidence="7 8">
    <name type="scientific">Methylobacillus flagellatus (strain ATCC 51484 / DSM 6875 / VKM B-1610 / KT)</name>
    <dbReference type="NCBI Taxonomy" id="265072"/>
    <lineage>
        <taxon>Bacteria</taxon>
        <taxon>Pseudomonadati</taxon>
        <taxon>Pseudomonadota</taxon>
        <taxon>Betaproteobacteria</taxon>
        <taxon>Nitrosomonadales</taxon>
        <taxon>Methylophilaceae</taxon>
        <taxon>Methylobacillus</taxon>
    </lineage>
</organism>
<keyword evidence="5" id="KW-1133">Transmembrane helix</keyword>
<evidence type="ECO:0000256" key="3">
    <source>
        <dbReference type="ARBA" id="ARBA00023004"/>
    </source>
</evidence>
<dbReference type="Pfam" id="PF02433">
    <property type="entry name" value="FixO"/>
    <property type="match status" value="1"/>
</dbReference>
<evidence type="ECO:0000256" key="2">
    <source>
        <dbReference type="ARBA" id="ARBA00022723"/>
    </source>
</evidence>
<dbReference type="STRING" id="265072.Mfla_1433"/>
<dbReference type="InterPro" id="IPR036909">
    <property type="entry name" value="Cyt_c-like_dom_sf"/>
</dbReference>
<dbReference type="AlphaFoldDB" id="Q1H1D6"/>
<evidence type="ECO:0000256" key="1">
    <source>
        <dbReference type="ARBA" id="ARBA00022617"/>
    </source>
</evidence>
<dbReference type="KEGG" id="mfa:Mfla_1433"/>
<evidence type="ECO:0000259" key="6">
    <source>
        <dbReference type="PROSITE" id="PS51007"/>
    </source>
</evidence>
<sequence>MTRLLVLIMGAMATVIFALVILVVLPKSMLSTLQAPPGLEAPTAQQLAGRQLYISNGCVYCHTQQVRDPSFTADIRKGLGNRPSVPEDYIHDNPHLLGTMRTGPDLFNVGSRLPDRNWQLLHLYQPRALVPWSIMPAFPFLFRHKAEAEPGDEVLDVPQPYAPAEGVIVVTEEAEALVAYLLSLKHDYPAPANSIPENDNAEEAQP</sequence>
<evidence type="ECO:0000313" key="8">
    <source>
        <dbReference type="Proteomes" id="UP000002440"/>
    </source>
</evidence>
<keyword evidence="3 4" id="KW-0408">Iron</keyword>
<dbReference type="PROSITE" id="PS51007">
    <property type="entry name" value="CYTC"/>
    <property type="match status" value="1"/>
</dbReference>
<keyword evidence="1 4" id="KW-0349">Heme</keyword>
<proteinExistence type="predicted"/>
<dbReference type="Proteomes" id="UP000002440">
    <property type="component" value="Chromosome"/>
</dbReference>
<dbReference type="eggNOG" id="COG2993">
    <property type="taxonomic scope" value="Bacteria"/>
</dbReference>
<evidence type="ECO:0000256" key="5">
    <source>
        <dbReference type="SAM" id="Phobius"/>
    </source>
</evidence>
<gene>
    <name evidence="7" type="ordered locus">Mfla_1433</name>
</gene>
<dbReference type="GO" id="GO:0009055">
    <property type="term" value="F:electron transfer activity"/>
    <property type="evidence" value="ECO:0007669"/>
    <property type="project" value="InterPro"/>
</dbReference>
<reference evidence="7 8" key="1">
    <citation type="submission" date="2006-03" db="EMBL/GenBank/DDBJ databases">
        <title>Complete sequence of Methylobacillus flagellatus KT.</title>
        <authorList>
            <consortium name="US DOE Joint Genome Institute"/>
            <person name="Copeland A."/>
            <person name="Lucas S."/>
            <person name="Lapidus A."/>
            <person name="Barry K."/>
            <person name="Detter J.C."/>
            <person name="Glavina del Rio T."/>
            <person name="Hammon N."/>
            <person name="Israni S."/>
            <person name="Dalin E."/>
            <person name="Tice H."/>
            <person name="Pitluck S."/>
            <person name="Brettin T."/>
            <person name="Bruce D."/>
            <person name="Han C."/>
            <person name="Tapia R."/>
            <person name="Saunders E."/>
            <person name="Gilna P."/>
            <person name="Schmutz J."/>
            <person name="Larimer F."/>
            <person name="Land M."/>
            <person name="Kyrpides N."/>
            <person name="Anderson I."/>
            <person name="Richardson P."/>
        </authorList>
    </citation>
    <scope>NUCLEOTIDE SEQUENCE [LARGE SCALE GENOMIC DNA]</scope>
    <source>
        <strain evidence="8">KT / ATCC 51484 / DSM 6875</strain>
    </source>
</reference>
<name>Q1H1D6_METFK</name>
<dbReference type="HOGENOM" id="CLU_050647_2_0_4"/>
<dbReference type="OrthoDB" id="9805440at2"/>
<dbReference type="Gene3D" id="1.10.760.10">
    <property type="entry name" value="Cytochrome c-like domain"/>
    <property type="match status" value="1"/>
</dbReference>
<evidence type="ECO:0000256" key="4">
    <source>
        <dbReference type="PROSITE-ProRule" id="PRU00433"/>
    </source>
</evidence>
<dbReference type="SUPFAM" id="SSF46626">
    <property type="entry name" value="Cytochrome c"/>
    <property type="match status" value="1"/>
</dbReference>
<dbReference type="GO" id="GO:0020037">
    <property type="term" value="F:heme binding"/>
    <property type="evidence" value="ECO:0007669"/>
    <property type="project" value="InterPro"/>
</dbReference>
<dbReference type="InterPro" id="IPR003468">
    <property type="entry name" value="Cyt_c_oxidase_monohaem-su/FixO"/>
</dbReference>
<feature type="transmembrane region" description="Helical" evidence="5">
    <location>
        <begin position="6"/>
        <end position="25"/>
    </location>
</feature>
<accession>Q1H1D6</accession>
<evidence type="ECO:0000313" key="7">
    <source>
        <dbReference type="EMBL" id="ABE49701.1"/>
    </source>
</evidence>
<keyword evidence="5" id="KW-0812">Transmembrane</keyword>
<dbReference type="RefSeq" id="WP_011479655.1">
    <property type="nucleotide sequence ID" value="NC_007947.1"/>
</dbReference>
<keyword evidence="2 4" id="KW-0479">Metal-binding</keyword>
<dbReference type="EMBL" id="CP000284">
    <property type="protein sequence ID" value="ABE49701.1"/>
    <property type="molecule type" value="Genomic_DNA"/>
</dbReference>
<dbReference type="InterPro" id="IPR009056">
    <property type="entry name" value="Cyt_c-like_dom"/>
</dbReference>
<keyword evidence="8" id="KW-1185">Reference proteome</keyword>